<comment type="caution">
    <text evidence="7">The sequence shown here is derived from an EMBL/GenBank/DDBJ whole genome shotgun (WGS) entry which is preliminary data.</text>
</comment>
<evidence type="ECO:0000259" key="5">
    <source>
        <dbReference type="PROSITE" id="PS50042"/>
    </source>
</evidence>
<dbReference type="EMBL" id="QKQP01000001">
    <property type="protein sequence ID" value="PZD82712.1"/>
    <property type="molecule type" value="Genomic_DNA"/>
</dbReference>
<dbReference type="InterPro" id="IPR000595">
    <property type="entry name" value="cNMP-bd_dom"/>
</dbReference>
<dbReference type="InterPro" id="IPR036388">
    <property type="entry name" value="WH-like_DNA-bd_sf"/>
</dbReference>
<keyword evidence="3" id="KW-0804">Transcription</keyword>
<evidence type="ECO:0000313" key="7">
    <source>
        <dbReference type="EMBL" id="PZD82712.1"/>
    </source>
</evidence>
<accession>A0A2W1KK41</accession>
<dbReference type="CDD" id="cd00038">
    <property type="entry name" value="CAP_ED"/>
    <property type="match status" value="1"/>
</dbReference>
<dbReference type="InterPro" id="IPR018490">
    <property type="entry name" value="cNMP-bd_dom_sf"/>
</dbReference>
<dbReference type="Pfam" id="PF00027">
    <property type="entry name" value="cNMP_binding"/>
    <property type="match status" value="1"/>
</dbReference>
<dbReference type="PROSITE" id="PS51063">
    <property type="entry name" value="HTH_CRP_2"/>
    <property type="match status" value="1"/>
</dbReference>
<dbReference type="SUPFAM" id="SSF46785">
    <property type="entry name" value="Winged helix' DNA-binding domain"/>
    <property type="match status" value="1"/>
</dbReference>
<keyword evidence="2" id="KW-0238">DNA-binding</keyword>
<dbReference type="PRINTS" id="PR00034">
    <property type="entry name" value="HTHCRP"/>
</dbReference>
<dbReference type="SMR" id="A0A2W1KK41"/>
<name>A0A2W1KK41_ACIFR</name>
<dbReference type="Pfam" id="PF13545">
    <property type="entry name" value="HTH_Crp_2"/>
    <property type="match status" value="1"/>
</dbReference>
<evidence type="ECO:0000256" key="2">
    <source>
        <dbReference type="ARBA" id="ARBA00023125"/>
    </source>
</evidence>
<dbReference type="GO" id="GO:0003700">
    <property type="term" value="F:DNA-binding transcription factor activity"/>
    <property type="evidence" value="ECO:0007669"/>
    <property type="project" value="TreeGrafter"/>
</dbReference>
<keyword evidence="1" id="KW-0805">Transcription regulation</keyword>
<keyword evidence="4" id="KW-0175">Coiled coil</keyword>
<feature type="coiled-coil region" evidence="4">
    <location>
        <begin position="131"/>
        <end position="158"/>
    </location>
</feature>
<organism evidence="7 8">
    <name type="scientific">Acidithiobacillus ferrooxidans</name>
    <name type="common">Thiobacillus ferrooxidans</name>
    <dbReference type="NCBI Taxonomy" id="920"/>
    <lineage>
        <taxon>Bacteria</taxon>
        <taxon>Pseudomonadati</taxon>
        <taxon>Pseudomonadota</taxon>
        <taxon>Acidithiobacillia</taxon>
        <taxon>Acidithiobacillales</taxon>
        <taxon>Acidithiobacillaceae</taxon>
        <taxon>Acidithiobacillus</taxon>
    </lineage>
</organism>
<dbReference type="OrthoDB" id="7643467at2"/>
<evidence type="ECO:0000256" key="4">
    <source>
        <dbReference type="SAM" id="Coils"/>
    </source>
</evidence>
<dbReference type="PANTHER" id="PTHR24567">
    <property type="entry name" value="CRP FAMILY TRANSCRIPTIONAL REGULATORY PROTEIN"/>
    <property type="match status" value="1"/>
</dbReference>
<dbReference type="PROSITE" id="PS50042">
    <property type="entry name" value="CNMP_BINDING_3"/>
    <property type="match status" value="1"/>
</dbReference>
<evidence type="ECO:0000313" key="8">
    <source>
        <dbReference type="Proteomes" id="UP000248886"/>
    </source>
</evidence>
<dbReference type="SMART" id="SM00419">
    <property type="entry name" value="HTH_CRP"/>
    <property type="match status" value="1"/>
</dbReference>
<sequence>MTARHSDCVHCLMRGQSIFAGLSREEVCELGMDVQDIHVPAGTTIYHEGDPAQYAYTLRQGGIKLVKSLPNGHAQIVRLLHHGDLLGFEGLRTDRHRHSAITLTGTDLCRLELRALDALSQRLPAVREAIFARWQQALQEAEDRIVELGAKKADARLATFLCQWVGAYPQQRAAPFPLTRQDLGEFLGLSTEHVSRIMADLKRHRLLHEHKGQIEIPDPQNLFLYASSDGTRA</sequence>
<dbReference type="InterPro" id="IPR012318">
    <property type="entry name" value="HTH_CRP"/>
</dbReference>
<feature type="domain" description="HTH crp-type" evidence="6">
    <location>
        <begin position="151"/>
        <end position="220"/>
    </location>
</feature>
<dbReference type="OMA" id="CLFRHVC"/>
<dbReference type="Gene3D" id="2.60.120.10">
    <property type="entry name" value="Jelly Rolls"/>
    <property type="match status" value="1"/>
</dbReference>
<evidence type="ECO:0000256" key="1">
    <source>
        <dbReference type="ARBA" id="ARBA00023015"/>
    </source>
</evidence>
<dbReference type="InterPro" id="IPR014710">
    <property type="entry name" value="RmlC-like_jellyroll"/>
</dbReference>
<dbReference type="SMART" id="SM00100">
    <property type="entry name" value="cNMP"/>
    <property type="match status" value="1"/>
</dbReference>
<dbReference type="InterPro" id="IPR050397">
    <property type="entry name" value="Env_Response_Regulators"/>
</dbReference>
<dbReference type="InterPro" id="IPR036390">
    <property type="entry name" value="WH_DNA-bd_sf"/>
</dbReference>
<proteinExistence type="predicted"/>
<dbReference type="Proteomes" id="UP000248886">
    <property type="component" value="Unassembled WGS sequence"/>
</dbReference>
<dbReference type="AlphaFoldDB" id="A0A2W1KK41"/>
<evidence type="ECO:0000259" key="6">
    <source>
        <dbReference type="PROSITE" id="PS51063"/>
    </source>
</evidence>
<gene>
    <name evidence="7" type="ORF">DN052_06850</name>
</gene>
<dbReference type="Gene3D" id="1.10.10.10">
    <property type="entry name" value="Winged helix-like DNA-binding domain superfamily/Winged helix DNA-binding domain"/>
    <property type="match status" value="1"/>
</dbReference>
<reference evidence="7 8" key="1">
    <citation type="submission" date="2018-06" db="EMBL/GenBank/DDBJ databases">
        <title>Draft sequence of Acidithiobacillus ferrooxidans CCM 4253.</title>
        <authorList>
            <person name="Moya-Beltran A."/>
            <person name="Castro M."/>
            <person name="Covarrubias P.C."/>
            <person name="Issotta F."/>
            <person name="Janiczek O."/>
            <person name="Mandl M."/>
            <person name="Kucera J."/>
            <person name="Quatrini R."/>
        </authorList>
    </citation>
    <scope>NUCLEOTIDE SEQUENCE [LARGE SCALE GENOMIC DNA]</scope>
    <source>
        <strain evidence="7 8">CCM 4253</strain>
    </source>
</reference>
<evidence type="ECO:0000256" key="3">
    <source>
        <dbReference type="ARBA" id="ARBA00023163"/>
    </source>
</evidence>
<dbReference type="SUPFAM" id="SSF51206">
    <property type="entry name" value="cAMP-binding domain-like"/>
    <property type="match status" value="1"/>
</dbReference>
<dbReference type="GO" id="GO:0005829">
    <property type="term" value="C:cytosol"/>
    <property type="evidence" value="ECO:0007669"/>
    <property type="project" value="TreeGrafter"/>
</dbReference>
<feature type="domain" description="Cyclic nucleotide-binding" evidence="5">
    <location>
        <begin position="18"/>
        <end position="137"/>
    </location>
</feature>
<dbReference type="PANTHER" id="PTHR24567:SF75">
    <property type="entry name" value="FUMARATE AND NITRATE REDUCTION REGULATORY PROTEIN"/>
    <property type="match status" value="1"/>
</dbReference>
<dbReference type="GO" id="GO:0003677">
    <property type="term" value="F:DNA binding"/>
    <property type="evidence" value="ECO:0007669"/>
    <property type="project" value="UniProtKB-KW"/>
</dbReference>
<protein>
    <submittedName>
        <fullName evidence="7">Crp/Fnr family transcriptional regulator</fullName>
    </submittedName>
</protein>